<evidence type="ECO:0000313" key="2">
    <source>
        <dbReference type="EMBL" id="KAG1908490.1"/>
    </source>
</evidence>
<dbReference type="InterPro" id="IPR036047">
    <property type="entry name" value="F-box-like_dom_sf"/>
</dbReference>
<dbReference type="RefSeq" id="XP_041234065.1">
    <property type="nucleotide sequence ID" value="XM_041369023.1"/>
</dbReference>
<dbReference type="InterPro" id="IPR001810">
    <property type="entry name" value="F-box_dom"/>
</dbReference>
<dbReference type="PROSITE" id="PS50181">
    <property type="entry name" value="FBOX"/>
    <property type="match status" value="1"/>
</dbReference>
<dbReference type="GeneID" id="64663321"/>
<proteinExistence type="predicted"/>
<organism evidence="2 3">
    <name type="scientific">Suillus fuscotomentosus</name>
    <dbReference type="NCBI Taxonomy" id="1912939"/>
    <lineage>
        <taxon>Eukaryota</taxon>
        <taxon>Fungi</taxon>
        <taxon>Dikarya</taxon>
        <taxon>Basidiomycota</taxon>
        <taxon>Agaricomycotina</taxon>
        <taxon>Agaricomycetes</taxon>
        <taxon>Agaricomycetidae</taxon>
        <taxon>Boletales</taxon>
        <taxon>Suillineae</taxon>
        <taxon>Suillaceae</taxon>
        <taxon>Suillus</taxon>
    </lineage>
</organism>
<evidence type="ECO:0000313" key="3">
    <source>
        <dbReference type="Proteomes" id="UP001195769"/>
    </source>
</evidence>
<dbReference type="AlphaFoldDB" id="A0AAD4HSI2"/>
<feature type="domain" description="F-box" evidence="1">
    <location>
        <begin position="8"/>
        <end position="57"/>
    </location>
</feature>
<comment type="caution">
    <text evidence="2">The sequence shown here is derived from an EMBL/GenBank/DDBJ whole genome shotgun (WGS) entry which is preliminary data.</text>
</comment>
<protein>
    <recommendedName>
        <fullName evidence="1">F-box domain-containing protein</fullName>
    </recommendedName>
</protein>
<dbReference type="Gene3D" id="1.20.1280.50">
    <property type="match status" value="1"/>
</dbReference>
<dbReference type="Proteomes" id="UP001195769">
    <property type="component" value="Unassembled WGS sequence"/>
</dbReference>
<keyword evidence="3" id="KW-1185">Reference proteome</keyword>
<dbReference type="EMBL" id="JABBWK010000001">
    <property type="protein sequence ID" value="KAG1908490.1"/>
    <property type="molecule type" value="Genomic_DNA"/>
</dbReference>
<dbReference type="SUPFAM" id="SSF81383">
    <property type="entry name" value="F-box domain"/>
    <property type="match status" value="1"/>
</dbReference>
<accession>A0AAD4HSI2</accession>
<evidence type="ECO:0000259" key="1">
    <source>
        <dbReference type="PROSITE" id="PS50181"/>
    </source>
</evidence>
<name>A0AAD4HSI2_9AGAM</name>
<gene>
    <name evidence="2" type="ORF">F5891DRAFT_1205507</name>
</gene>
<reference evidence="2" key="1">
    <citation type="journal article" date="2020" name="New Phytol.">
        <title>Comparative genomics reveals dynamic genome evolution in host specialist ectomycorrhizal fungi.</title>
        <authorList>
            <person name="Lofgren L.A."/>
            <person name="Nguyen N.H."/>
            <person name="Vilgalys R."/>
            <person name="Ruytinx J."/>
            <person name="Liao H.L."/>
            <person name="Branco S."/>
            <person name="Kuo A."/>
            <person name="LaButti K."/>
            <person name="Lipzen A."/>
            <person name="Andreopoulos W."/>
            <person name="Pangilinan J."/>
            <person name="Riley R."/>
            <person name="Hundley H."/>
            <person name="Na H."/>
            <person name="Barry K."/>
            <person name="Grigoriev I.V."/>
            <person name="Stajich J.E."/>
            <person name="Kennedy P.G."/>
        </authorList>
    </citation>
    <scope>NUCLEOTIDE SEQUENCE</scope>
    <source>
        <strain evidence="2">FC203</strain>
    </source>
</reference>
<sequence length="469" mass="53750">MAATSTTLSRVFQIPPELTEHTLTLCHPRDVESFSQTCRKARRLVYGSPDQYLWRQLFLLFPFDDPRLISSPFQEDGQFNWRKELHRRMEAQLIACRTSSTLEDLLKAIETFISVVQSAAPVTWGHERVPSPNLLWVVEVLQSTNMLRYLPLLFSEEGNQSLARLRAHLALTLDEYDDDDVEGKERLKSIRTRSRCQVYDLRNYHQDNDWGPFNIIARDVDWTHIESIINVVSMNLSDRLNDWPDTRPRYGLEATRAYSAPGTTSLATGDWAGIEGHWRRYVCFMDYRYDFCLPSIRPTLNCLAVPSEICLYGNRGHGQRDGTYFDTPHFEEAMRLIELKLTLIDAQTIPEVYTLGHFPDSPYTHYPTLYFTGSSWGIKGNEATVVGSVTMSEGGVVRWRFHELLQASIANSHIQWSSEGVQIGGIASAFGVIGTWTGVHHDHGDPVGPFWLYKVEDDHPIYMRTLVNN</sequence>